<dbReference type="GO" id="GO:0032259">
    <property type="term" value="P:methylation"/>
    <property type="evidence" value="ECO:0007669"/>
    <property type="project" value="UniProtKB-KW"/>
</dbReference>
<dbReference type="Pfam" id="PF01739">
    <property type="entry name" value="CheR"/>
    <property type="match status" value="1"/>
</dbReference>
<dbReference type="PRINTS" id="PR00996">
    <property type="entry name" value="CHERMTFRASE"/>
</dbReference>
<dbReference type="InterPro" id="IPR050903">
    <property type="entry name" value="Bact_Chemotaxis_MeTrfase"/>
</dbReference>
<dbReference type="SUPFAM" id="SSF53335">
    <property type="entry name" value="S-adenosyl-L-methionine-dependent methyltransferases"/>
    <property type="match status" value="1"/>
</dbReference>
<keyword evidence="2" id="KW-0489">Methyltransferase</keyword>
<accession>A0A7W9L733</accession>
<sequence>MADALEDLEIQLLLEALFQRYHFDFRHYARASIKRRLVQARDQMGYPTLTALQNAVLHDPTMLPRLLGYLTVQVSEMFRDPTYFKALRETVLPHLRTYPSLKVWIAGCSTGEEVYSLAILFREEGLYDRTLFYATDINPDALRAAEAGVYALDRLRKFTENHQKSGGRSSLSDYYTADYGRAVFDRSLSARVVFSDHSLVTDAAFAEMQLISCRNVMIYFDRALQDRAIGLFKDSLPRGGFLGLGSKESLRFSAHAGEFSEFVPQEKLYRRLGA</sequence>
<feature type="domain" description="CheR-type methyltransferase" evidence="1">
    <location>
        <begin position="1"/>
        <end position="250"/>
    </location>
</feature>
<dbReference type="Gene3D" id="3.40.50.150">
    <property type="entry name" value="Vaccinia Virus protein VP39"/>
    <property type="match status" value="1"/>
</dbReference>
<protein>
    <submittedName>
        <fullName evidence="2">Chemotaxis protein methyltransferase CheR</fullName>
        <ecNumber evidence="2">2.1.1.80</ecNumber>
    </submittedName>
</protein>
<comment type="caution">
    <text evidence="2">The sequence shown here is derived from an EMBL/GenBank/DDBJ whole genome shotgun (WGS) entry which is preliminary data.</text>
</comment>
<dbReference type="Proteomes" id="UP000556201">
    <property type="component" value="Unassembled WGS sequence"/>
</dbReference>
<dbReference type="SUPFAM" id="SSF47757">
    <property type="entry name" value="Chemotaxis receptor methyltransferase CheR, N-terminal domain"/>
    <property type="match status" value="1"/>
</dbReference>
<dbReference type="AlphaFoldDB" id="A0A7W9L733"/>
<dbReference type="InterPro" id="IPR000780">
    <property type="entry name" value="CheR_MeTrfase"/>
</dbReference>
<name>A0A7W9L733_BREVE</name>
<keyword evidence="2" id="KW-0808">Transferase</keyword>
<dbReference type="PANTHER" id="PTHR24422">
    <property type="entry name" value="CHEMOTAXIS PROTEIN METHYLTRANSFERASE"/>
    <property type="match status" value="1"/>
</dbReference>
<dbReference type="PROSITE" id="PS50123">
    <property type="entry name" value="CHER"/>
    <property type="match status" value="1"/>
</dbReference>
<dbReference type="InterPro" id="IPR022641">
    <property type="entry name" value="CheR_N"/>
</dbReference>
<evidence type="ECO:0000313" key="3">
    <source>
        <dbReference type="Proteomes" id="UP000556201"/>
    </source>
</evidence>
<dbReference type="InterPro" id="IPR029063">
    <property type="entry name" value="SAM-dependent_MTases_sf"/>
</dbReference>
<proteinExistence type="predicted"/>
<dbReference type="EC" id="2.1.1.80" evidence="2"/>
<gene>
    <name evidence="2" type="ORF">HNP47_003070</name>
</gene>
<dbReference type="GO" id="GO:0008983">
    <property type="term" value="F:protein-glutamate O-methyltransferase activity"/>
    <property type="evidence" value="ECO:0007669"/>
    <property type="project" value="UniProtKB-EC"/>
</dbReference>
<dbReference type="PANTHER" id="PTHR24422:SF8">
    <property type="entry name" value="CHEMOTAXIS PROTEIN"/>
    <property type="match status" value="1"/>
</dbReference>
<evidence type="ECO:0000259" key="1">
    <source>
        <dbReference type="PROSITE" id="PS50123"/>
    </source>
</evidence>
<evidence type="ECO:0000313" key="2">
    <source>
        <dbReference type="EMBL" id="MBB5773050.1"/>
    </source>
</evidence>
<organism evidence="2 3">
    <name type="scientific">Brevundimonas vesicularis</name>
    <name type="common">Pseudomonas vesicularis</name>
    <dbReference type="NCBI Taxonomy" id="41276"/>
    <lineage>
        <taxon>Bacteria</taxon>
        <taxon>Pseudomonadati</taxon>
        <taxon>Pseudomonadota</taxon>
        <taxon>Alphaproteobacteria</taxon>
        <taxon>Caulobacterales</taxon>
        <taxon>Caulobacteraceae</taxon>
        <taxon>Brevundimonas</taxon>
    </lineage>
</organism>
<dbReference type="EMBL" id="JACHLJ010000004">
    <property type="protein sequence ID" value="MBB5773050.1"/>
    <property type="molecule type" value="Genomic_DNA"/>
</dbReference>
<reference evidence="2 3" key="1">
    <citation type="submission" date="2020-08" db="EMBL/GenBank/DDBJ databases">
        <title>Functional genomics of gut bacteria from endangered species of beetles.</title>
        <authorList>
            <person name="Carlos-Shanley C."/>
        </authorList>
    </citation>
    <scope>NUCLEOTIDE SEQUENCE [LARGE SCALE GENOMIC DNA]</scope>
    <source>
        <strain evidence="2 3">S00192</strain>
    </source>
</reference>
<dbReference type="Pfam" id="PF03705">
    <property type="entry name" value="CheR_N"/>
    <property type="match status" value="1"/>
</dbReference>
<dbReference type="RefSeq" id="WP_165116474.1">
    <property type="nucleotide sequence ID" value="NZ_JABTYI010000015.1"/>
</dbReference>
<dbReference type="InterPro" id="IPR022642">
    <property type="entry name" value="CheR_C"/>
</dbReference>
<dbReference type="SMART" id="SM00138">
    <property type="entry name" value="MeTrc"/>
    <property type="match status" value="1"/>
</dbReference>